<keyword evidence="1" id="KW-1133">Transmembrane helix</keyword>
<reference evidence="2" key="1">
    <citation type="submission" date="2022-11" db="EMBL/GenBank/DDBJ databases">
        <title>Biodiversity and phylogenetic relationships of bacteria.</title>
        <authorList>
            <person name="Machado R.A.R."/>
            <person name="Bhat A."/>
            <person name="Loulou A."/>
            <person name="Kallel S."/>
        </authorList>
    </citation>
    <scope>NUCLEOTIDE SEQUENCE</scope>
    <source>
        <strain evidence="2">K-TC2</strain>
    </source>
</reference>
<name>A0A9X3E003_9HYPH</name>
<keyword evidence="1" id="KW-0812">Transmembrane</keyword>
<feature type="transmembrane region" description="Helical" evidence="1">
    <location>
        <begin position="6"/>
        <end position="27"/>
    </location>
</feature>
<evidence type="ECO:0000256" key="1">
    <source>
        <dbReference type="SAM" id="Phobius"/>
    </source>
</evidence>
<keyword evidence="1" id="KW-0472">Membrane</keyword>
<evidence type="ECO:0000313" key="3">
    <source>
        <dbReference type="Proteomes" id="UP001144805"/>
    </source>
</evidence>
<accession>A0A9X3E003</accession>
<dbReference type="AlphaFoldDB" id="A0A9X3E003"/>
<evidence type="ECO:0000313" key="2">
    <source>
        <dbReference type="EMBL" id="MCX5568872.1"/>
    </source>
</evidence>
<organism evidence="2 3">
    <name type="scientific">Kaistia nematophila</name>
    <dbReference type="NCBI Taxonomy" id="2994654"/>
    <lineage>
        <taxon>Bacteria</taxon>
        <taxon>Pseudomonadati</taxon>
        <taxon>Pseudomonadota</taxon>
        <taxon>Alphaproteobacteria</taxon>
        <taxon>Hyphomicrobiales</taxon>
        <taxon>Kaistiaceae</taxon>
        <taxon>Kaistia</taxon>
    </lineage>
</organism>
<dbReference type="EMBL" id="JAPKNK010000002">
    <property type="protein sequence ID" value="MCX5568872.1"/>
    <property type="molecule type" value="Genomic_DNA"/>
</dbReference>
<protein>
    <submittedName>
        <fullName evidence="2">Uncharacterized protein</fullName>
    </submittedName>
</protein>
<dbReference type="RefSeq" id="WP_266337830.1">
    <property type="nucleotide sequence ID" value="NZ_JAPKNK010000002.1"/>
</dbReference>
<proteinExistence type="predicted"/>
<comment type="caution">
    <text evidence="2">The sequence shown here is derived from an EMBL/GenBank/DDBJ whole genome shotgun (WGS) entry which is preliminary data.</text>
</comment>
<keyword evidence="3" id="KW-1185">Reference proteome</keyword>
<sequence>MAYVIVHYVPFLVAAGLLGFVIGWWAMGSARRRSPDTAGEGEAGS</sequence>
<gene>
    <name evidence="2" type="ORF">OSH07_06680</name>
</gene>
<dbReference type="Proteomes" id="UP001144805">
    <property type="component" value="Unassembled WGS sequence"/>
</dbReference>